<dbReference type="InterPro" id="IPR011043">
    <property type="entry name" value="Gal_Oxase/kelch_b-propeller"/>
</dbReference>
<dbReference type="InterPro" id="IPR017451">
    <property type="entry name" value="F-box-assoc_interact_dom"/>
</dbReference>
<proteinExistence type="predicted"/>
<reference evidence="2" key="1">
    <citation type="submission" date="2023-10" db="EMBL/GenBank/DDBJ databases">
        <title>Chromosome-level genome of the transformable northern wattle, Acacia crassicarpa.</title>
        <authorList>
            <person name="Massaro I."/>
            <person name="Sinha N.R."/>
            <person name="Poethig S."/>
            <person name="Leichty A.R."/>
        </authorList>
    </citation>
    <scope>NUCLEOTIDE SEQUENCE</scope>
    <source>
        <strain evidence="2">Acra3RX</strain>
        <tissue evidence="2">Leaf</tissue>
    </source>
</reference>
<dbReference type="InterPro" id="IPR036047">
    <property type="entry name" value="F-box-like_dom_sf"/>
</dbReference>
<organism evidence="2 3">
    <name type="scientific">Acacia crassicarpa</name>
    <name type="common">northern wattle</name>
    <dbReference type="NCBI Taxonomy" id="499986"/>
    <lineage>
        <taxon>Eukaryota</taxon>
        <taxon>Viridiplantae</taxon>
        <taxon>Streptophyta</taxon>
        <taxon>Embryophyta</taxon>
        <taxon>Tracheophyta</taxon>
        <taxon>Spermatophyta</taxon>
        <taxon>Magnoliopsida</taxon>
        <taxon>eudicotyledons</taxon>
        <taxon>Gunneridae</taxon>
        <taxon>Pentapetalae</taxon>
        <taxon>rosids</taxon>
        <taxon>fabids</taxon>
        <taxon>Fabales</taxon>
        <taxon>Fabaceae</taxon>
        <taxon>Caesalpinioideae</taxon>
        <taxon>mimosoid clade</taxon>
        <taxon>Acacieae</taxon>
        <taxon>Acacia</taxon>
    </lineage>
</organism>
<sequence length="341" mass="39599">MEDDKFFLPHEIIFSILKRLPVKSLLRFRCVCKDWNDLFKTSLFIKEYLHHSSHHRGPSLLLQWDYSIFGMLDSDKKTFLPLRAPSVNQPAYMIDIIGSSYGLVCLQIKVGGSLFLWNPATREVQYVPRSKNTRWYQICHIGFGFSRVVNDYKIVRTYYYLKRVEVEVYSLSTGSWKQLEFGNLLEGVSLHGRFAATDEAIYWFAYLNDIVILSFDMATEAITLIPAGPNIHWNVKLMAYENKLALLSGMKLWVMEETTSGGFGQRWNKTKLILNLPSVHSMTIWKNEVIYKCEPVGLYLFNLTTNKLKFLIPWEYGRLMSAFNYVESLVSIGKKNSWTSS</sequence>
<dbReference type="Pfam" id="PF08268">
    <property type="entry name" value="FBA_3"/>
    <property type="match status" value="1"/>
</dbReference>
<comment type="caution">
    <text evidence="2">The sequence shown here is derived from an EMBL/GenBank/DDBJ whole genome shotgun (WGS) entry which is preliminary data.</text>
</comment>
<dbReference type="EMBL" id="JAWXYG010000011">
    <property type="protein sequence ID" value="KAK4259526.1"/>
    <property type="molecule type" value="Genomic_DNA"/>
</dbReference>
<dbReference type="SUPFAM" id="SSF50965">
    <property type="entry name" value="Galactose oxidase, central domain"/>
    <property type="match status" value="1"/>
</dbReference>
<dbReference type="Pfam" id="PF00646">
    <property type="entry name" value="F-box"/>
    <property type="match status" value="1"/>
</dbReference>
<dbReference type="Gene3D" id="1.20.1280.50">
    <property type="match status" value="1"/>
</dbReference>
<dbReference type="SUPFAM" id="SSF81383">
    <property type="entry name" value="F-box domain"/>
    <property type="match status" value="1"/>
</dbReference>
<gene>
    <name evidence="2" type="ORF">QN277_005849</name>
</gene>
<dbReference type="SMART" id="SM00256">
    <property type="entry name" value="FBOX"/>
    <property type="match status" value="1"/>
</dbReference>
<dbReference type="PROSITE" id="PS50181">
    <property type="entry name" value="FBOX"/>
    <property type="match status" value="1"/>
</dbReference>
<dbReference type="NCBIfam" id="TIGR01640">
    <property type="entry name" value="F_box_assoc_1"/>
    <property type="match status" value="1"/>
</dbReference>
<dbReference type="CDD" id="cd22157">
    <property type="entry name" value="F-box_AtFBW1-like"/>
    <property type="match status" value="1"/>
</dbReference>
<evidence type="ECO:0000259" key="1">
    <source>
        <dbReference type="PROSITE" id="PS50181"/>
    </source>
</evidence>
<dbReference type="InterPro" id="IPR050796">
    <property type="entry name" value="SCF_F-box_component"/>
</dbReference>
<dbReference type="Proteomes" id="UP001293593">
    <property type="component" value="Unassembled WGS sequence"/>
</dbReference>
<dbReference type="InterPro" id="IPR001810">
    <property type="entry name" value="F-box_dom"/>
</dbReference>
<dbReference type="InterPro" id="IPR013187">
    <property type="entry name" value="F-box-assoc_dom_typ3"/>
</dbReference>
<evidence type="ECO:0000313" key="2">
    <source>
        <dbReference type="EMBL" id="KAK4259526.1"/>
    </source>
</evidence>
<protein>
    <recommendedName>
        <fullName evidence="1">F-box domain-containing protein</fullName>
    </recommendedName>
</protein>
<dbReference type="PANTHER" id="PTHR31672">
    <property type="entry name" value="BNACNNG10540D PROTEIN"/>
    <property type="match status" value="1"/>
</dbReference>
<dbReference type="PANTHER" id="PTHR31672:SF10">
    <property type="entry name" value="F-BOX DOMAIN-CONTAINING PROTEIN"/>
    <property type="match status" value="1"/>
</dbReference>
<keyword evidence="3" id="KW-1185">Reference proteome</keyword>
<dbReference type="AlphaFoldDB" id="A0AAE1MGS8"/>
<accession>A0AAE1MGS8</accession>
<evidence type="ECO:0000313" key="3">
    <source>
        <dbReference type="Proteomes" id="UP001293593"/>
    </source>
</evidence>
<feature type="domain" description="F-box" evidence="1">
    <location>
        <begin position="8"/>
        <end position="48"/>
    </location>
</feature>
<name>A0AAE1MGS8_9FABA</name>